<evidence type="ECO:0000313" key="2">
    <source>
        <dbReference type="EMBL" id="KXK65507.1"/>
    </source>
</evidence>
<name>A0A136Q4D3_9FIRM</name>
<dbReference type="RefSeq" id="WP_066519859.1">
    <property type="nucleotide sequence ID" value="NZ_CABMOF010000002.1"/>
</dbReference>
<reference evidence="3" key="1">
    <citation type="submission" date="2016-02" db="EMBL/GenBank/DDBJ databases">
        <authorList>
            <person name="Mitreva M."/>
            <person name="Pepin K.H."/>
            <person name="Mihindukulasuriya K.A."/>
            <person name="Fulton R."/>
            <person name="Fronick C."/>
            <person name="O'Laughlin M."/>
            <person name="Miner T."/>
            <person name="Herter B."/>
            <person name="Rosa B.A."/>
            <person name="Cordes M."/>
            <person name="Tomlinson C."/>
            <person name="Wollam A."/>
            <person name="Palsikar V.B."/>
            <person name="Mardis E.R."/>
            <person name="Wilson R.K."/>
        </authorList>
    </citation>
    <scope>NUCLEOTIDE SEQUENCE [LARGE SCALE GENOMIC DNA]</scope>
    <source>
        <strain evidence="3">DSM 22607</strain>
    </source>
</reference>
<organism evidence="2 3">
    <name type="scientific">Christensenella minuta</name>
    <dbReference type="NCBI Taxonomy" id="626937"/>
    <lineage>
        <taxon>Bacteria</taxon>
        <taxon>Bacillati</taxon>
        <taxon>Bacillota</taxon>
        <taxon>Clostridia</taxon>
        <taxon>Christensenellales</taxon>
        <taxon>Christensenellaceae</taxon>
        <taxon>Christensenella</taxon>
    </lineage>
</organism>
<dbReference type="Pfam" id="PF01695">
    <property type="entry name" value="IstB_IS21"/>
    <property type="match status" value="1"/>
</dbReference>
<dbReference type="Gene3D" id="3.40.50.300">
    <property type="entry name" value="P-loop containing nucleotide triphosphate hydrolases"/>
    <property type="match status" value="1"/>
</dbReference>
<dbReference type="InterPro" id="IPR002611">
    <property type="entry name" value="IstB_ATP-bd"/>
</dbReference>
<dbReference type="STRING" id="626937.HMPREF3293_01721"/>
<dbReference type="GO" id="GO:0006260">
    <property type="term" value="P:DNA replication"/>
    <property type="evidence" value="ECO:0007669"/>
    <property type="project" value="TreeGrafter"/>
</dbReference>
<dbReference type="Proteomes" id="UP000070366">
    <property type="component" value="Unassembled WGS sequence"/>
</dbReference>
<evidence type="ECO:0000259" key="1">
    <source>
        <dbReference type="Pfam" id="PF01695"/>
    </source>
</evidence>
<gene>
    <name evidence="2" type="ORF">HMPREF3293_01721</name>
</gene>
<dbReference type="PANTHER" id="PTHR30050">
    <property type="entry name" value="CHROMOSOMAL REPLICATION INITIATOR PROTEIN DNAA"/>
    <property type="match status" value="1"/>
</dbReference>
<dbReference type="AlphaFoldDB" id="A0A136Q4D3"/>
<dbReference type="SUPFAM" id="SSF52540">
    <property type="entry name" value="P-loop containing nucleoside triphosphate hydrolases"/>
    <property type="match status" value="1"/>
</dbReference>
<dbReference type="PANTHER" id="PTHR30050:SF4">
    <property type="entry name" value="ATP-BINDING PROTEIN RV3427C IN INSERTION SEQUENCE-RELATED"/>
    <property type="match status" value="1"/>
</dbReference>
<dbReference type="GO" id="GO:0005524">
    <property type="term" value="F:ATP binding"/>
    <property type="evidence" value="ECO:0007669"/>
    <property type="project" value="InterPro"/>
</dbReference>
<protein>
    <recommendedName>
        <fullName evidence="1">IstB-like ATP-binding domain-containing protein</fullName>
    </recommendedName>
</protein>
<feature type="domain" description="IstB-like ATP-binding" evidence="1">
    <location>
        <begin position="169"/>
        <end position="261"/>
    </location>
</feature>
<dbReference type="InterPro" id="IPR027417">
    <property type="entry name" value="P-loop_NTPase"/>
</dbReference>
<dbReference type="EMBL" id="LSZW01000061">
    <property type="protein sequence ID" value="KXK65507.1"/>
    <property type="molecule type" value="Genomic_DNA"/>
</dbReference>
<dbReference type="CDD" id="cd00009">
    <property type="entry name" value="AAA"/>
    <property type="match status" value="1"/>
</dbReference>
<comment type="caution">
    <text evidence="2">The sequence shown here is derived from an EMBL/GenBank/DDBJ whole genome shotgun (WGS) entry which is preliminary data.</text>
</comment>
<accession>A0A136Q4D3</accession>
<sequence>MANKTVIDLLEDFSFRHAKIDQENERRMKSDAQIMGLEEKKRALLAEKLKRAFLAEDATGFDAEIMELERRQEEIARKKGLMVPYACAACRDTGLVGRKYCTCFLREVYQTIYGAVDVDTVAECFGRADMSVFDGKKELAMGRTQRSLAELAYGICKKYVDSFPQTPRLNLLLRGKAGLGKSYLLRCIAAAAREKGVDVCLIRAGELFGAFFRHRMGEEMPLSFLQDAQLLLIDDLGTEPMTQNVTTEYLFDLLNRRIEAGRHTAVATNVEDLQARYGERISSRLESRECAVLMLDGEDLRLRRA</sequence>
<proteinExistence type="predicted"/>
<evidence type="ECO:0000313" key="3">
    <source>
        <dbReference type="Proteomes" id="UP000070366"/>
    </source>
</evidence>
<keyword evidence="3" id="KW-1185">Reference proteome</keyword>